<name>A0A413YQG6_9FIRM</name>
<proteinExistence type="predicted"/>
<gene>
    <name evidence="1" type="ORF">DW858_14020</name>
</gene>
<dbReference type="Proteomes" id="UP000285844">
    <property type="component" value="Unassembled WGS sequence"/>
</dbReference>
<sequence>MKQFINSLFEEKNRINFQYMDYNMSFYSEKFRSYYLLFYISSTEELVRLWENSGDIFESLKCCDEYHTDMDKNTMCIYCLQTSEEEYYATGQTGTISDLGRKISMVEEDLNYFAKHVFIYTDKMRQFAIQHVGNFGNLCEHYLNKENFEKYKNDIKTNYEYDFIVNLFIKIPFLNFRKYYVNNQKQLQYQSVINFVQQQFNNNKINVNKVQENVQILEKMINNEDEFFKWIDKQTEQDLILNK</sequence>
<reference evidence="1 2" key="1">
    <citation type="submission" date="2018-08" db="EMBL/GenBank/DDBJ databases">
        <title>A genome reference for cultivated species of the human gut microbiota.</title>
        <authorList>
            <person name="Zou Y."/>
            <person name="Xue W."/>
            <person name="Luo G."/>
        </authorList>
    </citation>
    <scope>NUCLEOTIDE SEQUENCE [LARGE SCALE GENOMIC DNA]</scope>
    <source>
        <strain evidence="1 2">AM37-3BH</strain>
    </source>
</reference>
<organism evidence="1 2">
    <name type="scientific">Lachnospira eligens</name>
    <dbReference type="NCBI Taxonomy" id="39485"/>
    <lineage>
        <taxon>Bacteria</taxon>
        <taxon>Bacillati</taxon>
        <taxon>Bacillota</taxon>
        <taxon>Clostridia</taxon>
        <taxon>Lachnospirales</taxon>
        <taxon>Lachnospiraceae</taxon>
        <taxon>Lachnospira</taxon>
    </lineage>
</organism>
<dbReference type="Pfam" id="PF20289">
    <property type="entry name" value="MComp1"/>
    <property type="match status" value="1"/>
</dbReference>
<dbReference type="InterPro" id="IPR046905">
    <property type="entry name" value="ABC-3C_MC1"/>
</dbReference>
<dbReference type="AlphaFoldDB" id="A0A413YQG6"/>
<comment type="caution">
    <text evidence="1">The sequence shown here is derived from an EMBL/GenBank/DDBJ whole genome shotgun (WGS) entry which is preliminary data.</text>
</comment>
<protein>
    <submittedName>
        <fullName evidence="1">Uncharacterized protein</fullName>
    </submittedName>
</protein>
<evidence type="ECO:0000313" key="2">
    <source>
        <dbReference type="Proteomes" id="UP000285844"/>
    </source>
</evidence>
<accession>A0A413YQG6</accession>
<dbReference type="RefSeq" id="WP_118350931.1">
    <property type="nucleotide sequence ID" value="NZ_QRWW01000001.1"/>
</dbReference>
<dbReference type="EMBL" id="QSHM01000025">
    <property type="protein sequence ID" value="RHC11317.1"/>
    <property type="molecule type" value="Genomic_DNA"/>
</dbReference>
<evidence type="ECO:0000313" key="1">
    <source>
        <dbReference type="EMBL" id="RHC11317.1"/>
    </source>
</evidence>